<evidence type="ECO:0000313" key="1">
    <source>
        <dbReference type="EMBL" id="TFK75511.1"/>
    </source>
</evidence>
<protein>
    <submittedName>
        <fullName evidence="1">Uncharacterized protein</fullName>
    </submittedName>
</protein>
<dbReference type="Proteomes" id="UP000308600">
    <property type="component" value="Unassembled WGS sequence"/>
</dbReference>
<sequence length="110" mass="12742">MPANDHPETPQQSVLRTEDLVHNILEYFAVDPRADWSAFPKYHEDLIASRKQLYNAALISRCFVHPALELLWRTIDSMMPLIKLLPESLLSQDNGQYMVIFTHNHGIRSI</sequence>
<accession>A0ACD3BCZ0</accession>
<reference evidence="1 2" key="1">
    <citation type="journal article" date="2019" name="Nat. Ecol. Evol.">
        <title>Megaphylogeny resolves global patterns of mushroom evolution.</title>
        <authorList>
            <person name="Varga T."/>
            <person name="Krizsan K."/>
            <person name="Foldi C."/>
            <person name="Dima B."/>
            <person name="Sanchez-Garcia M."/>
            <person name="Sanchez-Ramirez S."/>
            <person name="Szollosi G.J."/>
            <person name="Szarkandi J.G."/>
            <person name="Papp V."/>
            <person name="Albert L."/>
            <person name="Andreopoulos W."/>
            <person name="Angelini C."/>
            <person name="Antonin V."/>
            <person name="Barry K.W."/>
            <person name="Bougher N.L."/>
            <person name="Buchanan P."/>
            <person name="Buyck B."/>
            <person name="Bense V."/>
            <person name="Catcheside P."/>
            <person name="Chovatia M."/>
            <person name="Cooper J."/>
            <person name="Damon W."/>
            <person name="Desjardin D."/>
            <person name="Finy P."/>
            <person name="Geml J."/>
            <person name="Haridas S."/>
            <person name="Hughes K."/>
            <person name="Justo A."/>
            <person name="Karasinski D."/>
            <person name="Kautmanova I."/>
            <person name="Kiss B."/>
            <person name="Kocsube S."/>
            <person name="Kotiranta H."/>
            <person name="LaButti K.M."/>
            <person name="Lechner B.E."/>
            <person name="Liimatainen K."/>
            <person name="Lipzen A."/>
            <person name="Lukacs Z."/>
            <person name="Mihaltcheva S."/>
            <person name="Morgado L.N."/>
            <person name="Niskanen T."/>
            <person name="Noordeloos M.E."/>
            <person name="Ohm R.A."/>
            <person name="Ortiz-Santana B."/>
            <person name="Ovrebo C."/>
            <person name="Racz N."/>
            <person name="Riley R."/>
            <person name="Savchenko A."/>
            <person name="Shiryaev A."/>
            <person name="Soop K."/>
            <person name="Spirin V."/>
            <person name="Szebenyi C."/>
            <person name="Tomsovsky M."/>
            <person name="Tulloss R.E."/>
            <person name="Uehling J."/>
            <person name="Grigoriev I.V."/>
            <person name="Vagvolgyi C."/>
            <person name="Papp T."/>
            <person name="Martin F.M."/>
            <person name="Miettinen O."/>
            <person name="Hibbett D.S."/>
            <person name="Nagy L.G."/>
        </authorList>
    </citation>
    <scope>NUCLEOTIDE SEQUENCE [LARGE SCALE GENOMIC DNA]</scope>
    <source>
        <strain evidence="1 2">NL-1719</strain>
    </source>
</reference>
<proteinExistence type="predicted"/>
<evidence type="ECO:0000313" key="2">
    <source>
        <dbReference type="Proteomes" id="UP000308600"/>
    </source>
</evidence>
<keyword evidence="2" id="KW-1185">Reference proteome</keyword>
<dbReference type="EMBL" id="ML208262">
    <property type="protein sequence ID" value="TFK75511.1"/>
    <property type="molecule type" value="Genomic_DNA"/>
</dbReference>
<gene>
    <name evidence="1" type="ORF">BDN72DRAFT_441648</name>
</gene>
<organism evidence="1 2">
    <name type="scientific">Pluteus cervinus</name>
    <dbReference type="NCBI Taxonomy" id="181527"/>
    <lineage>
        <taxon>Eukaryota</taxon>
        <taxon>Fungi</taxon>
        <taxon>Dikarya</taxon>
        <taxon>Basidiomycota</taxon>
        <taxon>Agaricomycotina</taxon>
        <taxon>Agaricomycetes</taxon>
        <taxon>Agaricomycetidae</taxon>
        <taxon>Agaricales</taxon>
        <taxon>Pluteineae</taxon>
        <taxon>Pluteaceae</taxon>
        <taxon>Pluteus</taxon>
    </lineage>
</organism>
<name>A0ACD3BCZ0_9AGAR</name>